<dbReference type="Pfam" id="PF01012">
    <property type="entry name" value="ETF"/>
    <property type="match status" value="1"/>
</dbReference>
<dbReference type="InterPro" id="IPR014731">
    <property type="entry name" value="ETF_asu_C"/>
</dbReference>
<dbReference type="PANTHER" id="PTHR43153">
    <property type="entry name" value="ELECTRON TRANSFER FLAVOPROTEIN ALPHA"/>
    <property type="match status" value="1"/>
</dbReference>
<comment type="cofactor">
    <cofactor evidence="5">
        <name>FAD</name>
        <dbReference type="ChEBI" id="CHEBI:57692"/>
    </cofactor>
    <text evidence="5">Binds 1 FAD per dimer.</text>
</comment>
<feature type="domain" description="4Fe-4S ferredoxin-type" evidence="6">
    <location>
        <begin position="33"/>
        <end position="59"/>
    </location>
</feature>
<dbReference type="OrthoDB" id="9770286at2"/>
<dbReference type="RefSeq" id="WP_129259184.1">
    <property type="nucleotide sequence ID" value="NZ_SDKC01000001.1"/>
</dbReference>
<keyword evidence="4" id="KW-0411">Iron-sulfur</keyword>
<evidence type="ECO:0000256" key="3">
    <source>
        <dbReference type="ARBA" id="ARBA00023004"/>
    </source>
</evidence>
<proteinExistence type="inferred from homology"/>
<dbReference type="SUPFAM" id="SSF54862">
    <property type="entry name" value="4Fe-4S ferredoxins"/>
    <property type="match status" value="1"/>
</dbReference>
<dbReference type="Gene3D" id="3.30.70.20">
    <property type="match status" value="1"/>
</dbReference>
<accession>A0A4Q1RL54</accession>
<keyword evidence="3" id="KW-0408">Iron</keyword>
<feature type="binding site" evidence="5">
    <location>
        <begin position="308"/>
        <end position="309"/>
    </location>
    <ligand>
        <name>FAD</name>
        <dbReference type="ChEBI" id="CHEBI:57692"/>
    </ligand>
</feature>
<name>A0A4Q1RL54_9FIRM</name>
<dbReference type="Gene3D" id="3.40.50.620">
    <property type="entry name" value="HUPs"/>
    <property type="match status" value="1"/>
</dbReference>
<comment type="similarity">
    <text evidence="1">Belongs to the ETF alpha-subunit/FixB family.</text>
</comment>
<evidence type="ECO:0000256" key="2">
    <source>
        <dbReference type="ARBA" id="ARBA00022723"/>
    </source>
</evidence>
<feature type="domain" description="4Fe-4S ferredoxin-type" evidence="6">
    <location>
        <begin position="2"/>
        <end position="31"/>
    </location>
</feature>
<dbReference type="InterPro" id="IPR033947">
    <property type="entry name" value="ETF_alpha_N"/>
</dbReference>
<dbReference type="PIRSF" id="PIRSF000089">
    <property type="entry name" value="Electra_flavoP_a"/>
    <property type="match status" value="1"/>
</dbReference>
<keyword evidence="2" id="KW-0479">Metal-binding</keyword>
<dbReference type="GO" id="GO:0033539">
    <property type="term" value="P:fatty acid beta-oxidation using acyl-CoA dehydrogenase"/>
    <property type="evidence" value="ECO:0007669"/>
    <property type="project" value="TreeGrafter"/>
</dbReference>
<protein>
    <submittedName>
        <fullName evidence="7">4Fe-4S dicluster domain-containing protein</fullName>
    </submittedName>
</protein>
<feature type="binding site" evidence="5">
    <location>
        <begin position="322"/>
        <end position="326"/>
    </location>
    <ligand>
        <name>FAD</name>
        <dbReference type="ChEBI" id="CHEBI:57692"/>
    </ligand>
</feature>
<evidence type="ECO:0000313" key="7">
    <source>
        <dbReference type="EMBL" id="RXS76479.1"/>
    </source>
</evidence>
<dbReference type="InterPro" id="IPR014730">
    <property type="entry name" value="ETF_a/b_N"/>
</dbReference>
<sequence length="396" mass="43119">MEFMKFDADKCSLCGICVEKCPFGALTIEGAGIVVSESCRMCGLCVRNCPEKAIQFEQKAKAFNKEDWKNFLIYVEQERGEIHPVTYELVGEARKMAGKVGYEVNCVIVGGKGTKENAEKLLPYGVDHVYVYEDPGFEGFRADCYADAVADCIAANKPSSVLIGATALGRSLAPRLSTRFHTGLTADCTTLDIKPNTDMIQVRPAFGGNIMAQIGITKSRPQFATVRYKVMDKAEVVANPHGEVVVCPVNEKMAESRIKILSSEVIDKVKSLEEEDVLVVAGRGVRNEKDVEMCRELAEALGGQLAFTRPMVENGFGDTAHQIGLSGRTVRPKLIITCGVSGAIQFTSCMNGSECIVAINTDPQAQIFGVADYCIVDDLYQVVPELTALAKKQKED</sequence>
<keyword evidence="8" id="KW-1185">Reference proteome</keyword>
<dbReference type="PANTHER" id="PTHR43153:SF1">
    <property type="entry name" value="ELECTRON TRANSFER FLAVOPROTEIN SUBUNIT ALPHA, MITOCHONDRIAL"/>
    <property type="match status" value="1"/>
</dbReference>
<keyword evidence="5" id="KW-0274">FAD</keyword>
<feature type="binding site" evidence="5">
    <location>
        <position position="283"/>
    </location>
    <ligand>
        <name>FAD</name>
        <dbReference type="ChEBI" id="CHEBI:57692"/>
    </ligand>
</feature>
<dbReference type="Proteomes" id="UP000290106">
    <property type="component" value="Unassembled WGS sequence"/>
</dbReference>
<dbReference type="AlphaFoldDB" id="A0A4Q1RL54"/>
<dbReference type="InterPro" id="IPR029035">
    <property type="entry name" value="DHS-like_NAD/FAD-binding_dom"/>
</dbReference>
<feature type="binding site" evidence="5">
    <location>
        <position position="360"/>
    </location>
    <ligand>
        <name>FAD</name>
        <dbReference type="ChEBI" id="CHEBI:57692"/>
    </ligand>
</feature>
<dbReference type="SMART" id="SM00893">
    <property type="entry name" value="ETF"/>
    <property type="match status" value="1"/>
</dbReference>
<dbReference type="InterPro" id="IPR001308">
    <property type="entry name" value="ETF_a/FixB"/>
</dbReference>
<dbReference type="GO" id="GO:0050660">
    <property type="term" value="F:flavin adenine dinucleotide binding"/>
    <property type="evidence" value="ECO:0007669"/>
    <property type="project" value="InterPro"/>
</dbReference>
<dbReference type="CDD" id="cd01715">
    <property type="entry name" value="ETF_alpha"/>
    <property type="match status" value="1"/>
</dbReference>
<organism evidence="7 8">
    <name type="scientific">Blautia faecicola</name>
    <dbReference type="NCBI Taxonomy" id="2509240"/>
    <lineage>
        <taxon>Bacteria</taxon>
        <taxon>Bacillati</taxon>
        <taxon>Bacillota</taxon>
        <taxon>Clostridia</taxon>
        <taxon>Lachnospirales</taxon>
        <taxon>Lachnospiraceae</taxon>
        <taxon>Blautia</taxon>
    </lineage>
</organism>
<reference evidence="7 8" key="1">
    <citation type="submission" date="2019-01" db="EMBL/GenBank/DDBJ databases">
        <title>Blautia sp. nov. KGMB01111 isolated human feces.</title>
        <authorList>
            <person name="Park J.-E."/>
            <person name="Kim J.-S."/>
            <person name="Park S.-H."/>
        </authorList>
    </citation>
    <scope>NUCLEOTIDE SEQUENCE [LARGE SCALE GENOMIC DNA]</scope>
    <source>
        <strain evidence="7 8">KGMB01111</strain>
    </source>
</reference>
<dbReference type="PROSITE" id="PS51379">
    <property type="entry name" value="4FE4S_FER_2"/>
    <property type="match status" value="2"/>
</dbReference>
<comment type="caution">
    <text evidence="7">The sequence shown here is derived from an EMBL/GenBank/DDBJ whole genome shotgun (WGS) entry which is preliminary data.</text>
</comment>
<evidence type="ECO:0000259" key="6">
    <source>
        <dbReference type="PROSITE" id="PS51379"/>
    </source>
</evidence>
<dbReference type="InterPro" id="IPR017900">
    <property type="entry name" value="4Fe4S_Fe_S_CS"/>
</dbReference>
<dbReference type="InterPro" id="IPR017896">
    <property type="entry name" value="4Fe4S_Fe-S-bd"/>
</dbReference>
<keyword evidence="5" id="KW-0285">Flavoprotein</keyword>
<dbReference type="Pfam" id="PF00037">
    <property type="entry name" value="Fer4"/>
    <property type="match status" value="2"/>
</dbReference>
<dbReference type="SUPFAM" id="SSF52402">
    <property type="entry name" value="Adenine nucleotide alpha hydrolases-like"/>
    <property type="match status" value="1"/>
</dbReference>
<dbReference type="EMBL" id="SDKC01000001">
    <property type="protein sequence ID" value="RXS76479.1"/>
    <property type="molecule type" value="Genomic_DNA"/>
</dbReference>
<dbReference type="SUPFAM" id="SSF52467">
    <property type="entry name" value="DHS-like NAD/FAD-binding domain"/>
    <property type="match status" value="1"/>
</dbReference>
<dbReference type="GO" id="GO:0051536">
    <property type="term" value="F:iron-sulfur cluster binding"/>
    <property type="evidence" value="ECO:0007669"/>
    <property type="project" value="UniProtKB-KW"/>
</dbReference>
<gene>
    <name evidence="7" type="ORF">ETP43_15565</name>
</gene>
<evidence type="ECO:0000256" key="5">
    <source>
        <dbReference type="PIRSR" id="PIRSR000089-1"/>
    </source>
</evidence>
<dbReference type="Pfam" id="PF00766">
    <property type="entry name" value="ETF_alpha"/>
    <property type="match status" value="1"/>
</dbReference>
<evidence type="ECO:0000256" key="4">
    <source>
        <dbReference type="ARBA" id="ARBA00023014"/>
    </source>
</evidence>
<dbReference type="PROSITE" id="PS00198">
    <property type="entry name" value="4FE4S_FER_1"/>
    <property type="match status" value="2"/>
</dbReference>
<evidence type="ECO:0000313" key="8">
    <source>
        <dbReference type="Proteomes" id="UP000290106"/>
    </source>
</evidence>
<dbReference type="GO" id="GO:0009055">
    <property type="term" value="F:electron transfer activity"/>
    <property type="evidence" value="ECO:0007669"/>
    <property type="project" value="InterPro"/>
</dbReference>
<dbReference type="Gene3D" id="3.40.50.1220">
    <property type="entry name" value="TPP-binding domain"/>
    <property type="match status" value="1"/>
</dbReference>
<evidence type="ECO:0000256" key="1">
    <source>
        <dbReference type="ARBA" id="ARBA00005817"/>
    </source>
</evidence>
<dbReference type="GO" id="GO:0046872">
    <property type="term" value="F:metal ion binding"/>
    <property type="evidence" value="ECO:0007669"/>
    <property type="project" value="UniProtKB-KW"/>
</dbReference>
<dbReference type="InterPro" id="IPR014729">
    <property type="entry name" value="Rossmann-like_a/b/a_fold"/>
</dbReference>